<dbReference type="PIR" id="T15222">
    <property type="entry name" value="T15222"/>
</dbReference>
<dbReference type="eggNOG" id="ENOG502TICQ">
    <property type="taxonomic scope" value="Eukaryota"/>
</dbReference>
<dbReference type="CTD" id="183850"/>
<gene>
    <name evidence="2 4" type="ORF">C55C2.4</name>
    <name evidence="2" type="ORF">CELE_C55C2.4</name>
</gene>
<dbReference type="OMA" id="INARNHT"/>
<accession>O01827</accession>
<dbReference type="FunCoup" id="O01827">
    <property type="interactions" value="268"/>
</dbReference>
<feature type="transmembrane region" description="Helical" evidence="1">
    <location>
        <begin position="188"/>
        <end position="210"/>
    </location>
</feature>
<feature type="transmembrane region" description="Helical" evidence="1">
    <location>
        <begin position="140"/>
        <end position="164"/>
    </location>
</feature>
<dbReference type="Bgee" id="WBGene00016950">
    <property type="expression patterns" value="Expressed in material anatomical entity and 2 other cell types or tissues"/>
</dbReference>
<dbReference type="STRING" id="6239.C55C2.4.1"/>
<keyword evidence="1" id="KW-0472">Membrane</keyword>
<evidence type="ECO:0000256" key="1">
    <source>
        <dbReference type="SAM" id="Phobius"/>
    </source>
</evidence>
<dbReference type="SMR" id="O01827"/>
<name>O01827_CAEEL</name>
<dbReference type="AGR" id="WB:WBGene00016950"/>
<proteinExistence type="predicted"/>
<dbReference type="GeneID" id="183850"/>
<dbReference type="HOGENOM" id="CLU_099183_0_0_1"/>
<dbReference type="KEGG" id="cel:CELE_C55C2.4"/>
<sequence length="235" mass="27190">MDVISTSESCSDYFEQTVATLNHLNRSSYSEAISQDLFQEYIKLRKGGLTEIVIEQILNLYCQAKRHLPQAINSWIPPSFLNGNYTGDLTGDSPYNDDYHLAKNKGDVFMAAYRTHKNNKLAEKLKTSTDFPYKSDLLKFYRLSACIVLLSLALSLQNVLRIFYENQEEDDDDEDYDDEEEDQGNGGYGFYAEIYLCVVFGLSLITILILIKELEKILFLIYMSLLFRKIYLPRR</sequence>
<evidence type="ECO:0000313" key="4">
    <source>
        <dbReference type="WormBase" id="C55C2.4"/>
    </source>
</evidence>
<organism evidence="2 3">
    <name type="scientific">Caenorhabditis elegans</name>
    <dbReference type="NCBI Taxonomy" id="6239"/>
    <lineage>
        <taxon>Eukaryota</taxon>
        <taxon>Metazoa</taxon>
        <taxon>Ecdysozoa</taxon>
        <taxon>Nematoda</taxon>
        <taxon>Chromadorea</taxon>
        <taxon>Rhabditida</taxon>
        <taxon>Rhabditina</taxon>
        <taxon>Rhabditomorpha</taxon>
        <taxon>Rhabditoidea</taxon>
        <taxon>Rhabditidae</taxon>
        <taxon>Peloderinae</taxon>
        <taxon>Caenorhabditis</taxon>
    </lineage>
</organism>
<dbReference type="WormBase" id="C55C2.4">
    <property type="protein sequence ID" value="CE36639"/>
    <property type="gene ID" value="WBGene00016950"/>
</dbReference>
<dbReference type="OrthoDB" id="5817840at2759"/>
<dbReference type="AlphaFoldDB" id="O01827"/>
<dbReference type="UCSC" id="C55C2.4">
    <property type="organism name" value="c. elegans"/>
</dbReference>
<reference evidence="2 3" key="1">
    <citation type="journal article" date="1998" name="Science">
        <title>Genome sequence of the nematode C. elegans: a platform for investigating biology.</title>
        <authorList>
            <consortium name="The C. elegans sequencing consortium"/>
            <person name="Sulson J.E."/>
            <person name="Waterston R."/>
        </authorList>
    </citation>
    <scope>NUCLEOTIDE SEQUENCE [LARGE SCALE GENOMIC DNA]</scope>
    <source>
        <strain evidence="2 3">Bristol N2</strain>
    </source>
</reference>
<keyword evidence="1" id="KW-1133">Transmembrane helix</keyword>
<dbReference type="RefSeq" id="NP_490998.2">
    <property type="nucleotide sequence ID" value="NM_058597.3"/>
</dbReference>
<evidence type="ECO:0000313" key="3">
    <source>
        <dbReference type="Proteomes" id="UP000001940"/>
    </source>
</evidence>
<keyword evidence="3" id="KW-1185">Reference proteome</keyword>
<dbReference type="EMBL" id="BX284601">
    <property type="protein sequence ID" value="CCD68121.1"/>
    <property type="molecule type" value="Genomic_DNA"/>
</dbReference>
<evidence type="ECO:0000313" key="2">
    <source>
        <dbReference type="EMBL" id="CCD68121.1"/>
    </source>
</evidence>
<dbReference type="PaxDb" id="6239-C55C2.4"/>
<protein>
    <submittedName>
        <fullName evidence="2">DUF1073 domain-containing protein</fullName>
    </submittedName>
</protein>
<keyword evidence="1" id="KW-0812">Transmembrane</keyword>
<dbReference type="Proteomes" id="UP000001940">
    <property type="component" value="Chromosome I"/>
</dbReference>
<dbReference type="InParanoid" id="O01827"/>